<evidence type="ECO:0000313" key="2">
    <source>
        <dbReference type="Proteomes" id="UP000076532"/>
    </source>
</evidence>
<evidence type="ECO:0000313" key="1">
    <source>
        <dbReference type="EMBL" id="KZP20284.1"/>
    </source>
</evidence>
<dbReference type="EMBL" id="KV417556">
    <property type="protein sequence ID" value="KZP20284.1"/>
    <property type="molecule type" value="Genomic_DNA"/>
</dbReference>
<dbReference type="OrthoDB" id="3830579at2759"/>
<sequence length="200" mass="21601">MTVPEIVVFVASQAYQADPEAVTNAAVGQLSSVPGIQSSYNGFQYDDELEGGIKKAVWVNLWDSYESAAKQGDRLKSFFKEESKVEIYHVNIGADIAQPIAAPVMEIAWVKLKPGQSVEALAKSIAGLEEAVKTLAGAHNSTWGPTVEDPNEFVGLVGWDTRESHLKAVAPGTGAFEVIKKTMELADIRLLHVNLTKFSA</sequence>
<dbReference type="Proteomes" id="UP000076532">
    <property type="component" value="Unassembled WGS sequence"/>
</dbReference>
<organism evidence="1 2">
    <name type="scientific">Athelia psychrophila</name>
    <dbReference type="NCBI Taxonomy" id="1759441"/>
    <lineage>
        <taxon>Eukaryota</taxon>
        <taxon>Fungi</taxon>
        <taxon>Dikarya</taxon>
        <taxon>Basidiomycota</taxon>
        <taxon>Agaricomycotina</taxon>
        <taxon>Agaricomycetes</taxon>
        <taxon>Agaricomycetidae</taxon>
        <taxon>Atheliales</taxon>
        <taxon>Atheliaceae</taxon>
        <taxon>Athelia</taxon>
    </lineage>
</organism>
<protein>
    <recommendedName>
        <fullName evidence="3">ABM domain-containing protein</fullName>
    </recommendedName>
</protein>
<evidence type="ECO:0008006" key="3">
    <source>
        <dbReference type="Google" id="ProtNLM"/>
    </source>
</evidence>
<dbReference type="AlphaFoldDB" id="A0A166IXV4"/>
<proteinExistence type="predicted"/>
<dbReference type="Gene3D" id="3.30.70.100">
    <property type="match status" value="1"/>
</dbReference>
<accession>A0A166IXV4</accession>
<dbReference type="STRING" id="436010.A0A166IXV4"/>
<gene>
    <name evidence="1" type="ORF">FIBSPDRAFT_861792</name>
</gene>
<keyword evidence="2" id="KW-1185">Reference proteome</keyword>
<reference evidence="1 2" key="1">
    <citation type="journal article" date="2016" name="Mol. Biol. Evol.">
        <title>Comparative Genomics of Early-Diverging Mushroom-Forming Fungi Provides Insights into the Origins of Lignocellulose Decay Capabilities.</title>
        <authorList>
            <person name="Nagy L.G."/>
            <person name="Riley R."/>
            <person name="Tritt A."/>
            <person name="Adam C."/>
            <person name="Daum C."/>
            <person name="Floudas D."/>
            <person name="Sun H."/>
            <person name="Yadav J.S."/>
            <person name="Pangilinan J."/>
            <person name="Larsson K.H."/>
            <person name="Matsuura K."/>
            <person name="Barry K."/>
            <person name="Labutti K."/>
            <person name="Kuo R."/>
            <person name="Ohm R.A."/>
            <person name="Bhattacharya S.S."/>
            <person name="Shirouzu T."/>
            <person name="Yoshinaga Y."/>
            <person name="Martin F.M."/>
            <person name="Grigoriev I.V."/>
            <person name="Hibbett D.S."/>
        </authorList>
    </citation>
    <scope>NUCLEOTIDE SEQUENCE [LARGE SCALE GENOMIC DNA]</scope>
    <source>
        <strain evidence="1 2">CBS 109695</strain>
    </source>
</reference>
<name>A0A166IXV4_9AGAM</name>